<dbReference type="InterPro" id="IPR029069">
    <property type="entry name" value="HotDog_dom_sf"/>
</dbReference>
<evidence type="ECO:0000259" key="1">
    <source>
        <dbReference type="Pfam" id="PF22818"/>
    </source>
</evidence>
<dbReference type="RefSeq" id="WP_008624085.1">
    <property type="nucleotide sequence ID" value="NZ_GL883805.1"/>
</dbReference>
<dbReference type="SUPFAM" id="SSF54637">
    <property type="entry name" value="Thioesterase/thiol ester dehydrase-isomerase"/>
    <property type="match status" value="1"/>
</dbReference>
<dbReference type="Proteomes" id="UP000005546">
    <property type="component" value="Unassembled WGS sequence"/>
</dbReference>
<name>F3QPM3_9BACT</name>
<dbReference type="eggNOG" id="COG0764">
    <property type="taxonomic scope" value="Bacteria"/>
</dbReference>
<dbReference type="EMBL" id="AFBR01000001">
    <property type="protein sequence ID" value="EGG58217.1"/>
    <property type="molecule type" value="Genomic_DNA"/>
</dbReference>
<feature type="domain" description="ApeI dehydratase-like" evidence="1">
    <location>
        <begin position="16"/>
        <end position="91"/>
    </location>
</feature>
<protein>
    <recommendedName>
        <fullName evidence="1">ApeI dehydratase-like domain-containing protein</fullName>
    </recommendedName>
</protein>
<evidence type="ECO:0000313" key="2">
    <source>
        <dbReference type="EMBL" id="EGG58217.1"/>
    </source>
</evidence>
<reference evidence="2 3" key="1">
    <citation type="submission" date="2011-02" db="EMBL/GenBank/DDBJ databases">
        <authorList>
            <person name="Weinstock G."/>
            <person name="Sodergren E."/>
            <person name="Clifton S."/>
            <person name="Fulton L."/>
            <person name="Fulton B."/>
            <person name="Courtney L."/>
            <person name="Fronick C."/>
            <person name="Harrison M."/>
            <person name="Strong C."/>
            <person name="Farmer C."/>
            <person name="Delahaunty K."/>
            <person name="Markovic C."/>
            <person name="Hall O."/>
            <person name="Minx P."/>
            <person name="Tomlinson C."/>
            <person name="Mitreva M."/>
            <person name="Hou S."/>
            <person name="Chen J."/>
            <person name="Wollam A."/>
            <person name="Pepin K.H."/>
            <person name="Johnson M."/>
            <person name="Bhonagiri V."/>
            <person name="Zhang X."/>
            <person name="Suruliraj S."/>
            <person name="Warren W."/>
            <person name="Chinwalla A."/>
            <person name="Mardis E.R."/>
            <person name="Wilson R.K."/>
        </authorList>
    </citation>
    <scope>NUCLEOTIDE SEQUENCE [LARGE SCALE GENOMIC DNA]</scope>
    <source>
        <strain evidence="2 3">YIT 11841</strain>
    </source>
</reference>
<dbReference type="OrthoDB" id="9772788at2"/>
<accession>F3QPM3</accession>
<dbReference type="HOGENOM" id="CLU_078912_5_0_10"/>
<dbReference type="STRING" id="762982.HMPREF9442_00110"/>
<dbReference type="Gene3D" id="3.10.129.10">
    <property type="entry name" value="Hotdog Thioesterase"/>
    <property type="match status" value="1"/>
</dbReference>
<comment type="caution">
    <text evidence="2">The sequence shown here is derived from an EMBL/GenBank/DDBJ whole genome shotgun (WGS) entry which is preliminary data.</text>
</comment>
<gene>
    <name evidence="2" type="ORF">HMPREF9442_00110</name>
</gene>
<keyword evidence="3" id="KW-1185">Reference proteome</keyword>
<dbReference type="Pfam" id="PF22818">
    <property type="entry name" value="ApeI-like"/>
    <property type="match status" value="1"/>
</dbReference>
<sequence length="122" mass="13532">MWLKDKYYKVLARHVSEGCTVFRIALLPDCEVYRGHFPGKPVCPGAFNIQMVKECAMEVSGKALCIRTIKQCRLTAVVSPCTCAELDVAVSLSPVEDGLEVRARVADGEQVYMEYKGLMTVV</sequence>
<organism evidence="2 3">
    <name type="scientific">Paraprevotella xylaniphila YIT 11841</name>
    <dbReference type="NCBI Taxonomy" id="762982"/>
    <lineage>
        <taxon>Bacteria</taxon>
        <taxon>Pseudomonadati</taxon>
        <taxon>Bacteroidota</taxon>
        <taxon>Bacteroidia</taxon>
        <taxon>Bacteroidales</taxon>
        <taxon>Prevotellaceae</taxon>
        <taxon>Paraprevotella</taxon>
    </lineage>
</organism>
<dbReference type="InterPro" id="IPR054545">
    <property type="entry name" value="ApeI-like"/>
</dbReference>
<proteinExistence type="predicted"/>
<dbReference type="AlphaFoldDB" id="F3QPM3"/>
<evidence type="ECO:0000313" key="3">
    <source>
        <dbReference type="Proteomes" id="UP000005546"/>
    </source>
</evidence>